<dbReference type="EC" id="2.5.1.29" evidence="7"/>
<accession>A0ABT6KMH3</accession>
<dbReference type="EC" id="2.5.1.10" evidence="7"/>
<dbReference type="Pfam" id="PF00348">
    <property type="entry name" value="polyprenyl_synt"/>
    <property type="match status" value="1"/>
</dbReference>
<comment type="similarity">
    <text evidence="2 6">Belongs to the FPP/GGPP synthase family.</text>
</comment>
<evidence type="ECO:0000256" key="6">
    <source>
        <dbReference type="RuleBase" id="RU004466"/>
    </source>
</evidence>
<dbReference type="PANTHER" id="PTHR12001:SF85">
    <property type="entry name" value="SHORT CHAIN ISOPRENYL DIPHOSPHATE SYNTHASE"/>
    <property type="match status" value="1"/>
</dbReference>
<dbReference type="PANTHER" id="PTHR12001">
    <property type="entry name" value="GERANYLGERANYL PYROPHOSPHATE SYNTHASE"/>
    <property type="match status" value="1"/>
</dbReference>
<proteinExistence type="inferred from homology"/>
<evidence type="ECO:0000256" key="5">
    <source>
        <dbReference type="ARBA" id="ARBA00022842"/>
    </source>
</evidence>
<name>A0ABT6KMH3_9MICO</name>
<dbReference type="GO" id="GO:0004161">
    <property type="term" value="F:dimethylallyltranstransferase activity"/>
    <property type="evidence" value="ECO:0007669"/>
    <property type="project" value="UniProtKB-EC"/>
</dbReference>
<dbReference type="EMBL" id="JARXVQ010000001">
    <property type="protein sequence ID" value="MDH6180638.1"/>
    <property type="molecule type" value="Genomic_DNA"/>
</dbReference>
<keyword evidence="3 6" id="KW-0808">Transferase</keyword>
<evidence type="ECO:0000313" key="8">
    <source>
        <dbReference type="Proteomes" id="UP001160142"/>
    </source>
</evidence>
<keyword evidence="4" id="KW-0479">Metal-binding</keyword>
<dbReference type="Gene3D" id="1.10.600.10">
    <property type="entry name" value="Farnesyl Diphosphate Synthase"/>
    <property type="match status" value="1"/>
</dbReference>
<evidence type="ECO:0000313" key="7">
    <source>
        <dbReference type="EMBL" id="MDH6180638.1"/>
    </source>
</evidence>
<dbReference type="EC" id="2.5.1.1" evidence="7"/>
<organism evidence="7 8">
    <name type="scientific">Antiquaquibacter oligotrophicus</name>
    <dbReference type="NCBI Taxonomy" id="2880260"/>
    <lineage>
        <taxon>Bacteria</taxon>
        <taxon>Bacillati</taxon>
        <taxon>Actinomycetota</taxon>
        <taxon>Actinomycetes</taxon>
        <taxon>Micrococcales</taxon>
        <taxon>Microbacteriaceae</taxon>
        <taxon>Antiquaquibacter</taxon>
    </lineage>
</organism>
<dbReference type="SFLD" id="SFLDS00005">
    <property type="entry name" value="Isoprenoid_Synthase_Type_I"/>
    <property type="match status" value="1"/>
</dbReference>
<gene>
    <name evidence="7" type="ORF">M2152_000820</name>
</gene>
<protein>
    <submittedName>
        <fullName evidence="7">Geranylgeranyl diphosphate synthase type I</fullName>
        <ecNumber evidence="7">2.5.1.1</ecNumber>
        <ecNumber evidence="7">2.5.1.10</ecNumber>
        <ecNumber evidence="7">2.5.1.29</ecNumber>
    </submittedName>
</protein>
<dbReference type="GO" id="GO:0004311">
    <property type="term" value="F:geranylgeranyl diphosphate synthase activity"/>
    <property type="evidence" value="ECO:0007669"/>
    <property type="project" value="UniProtKB-EC"/>
</dbReference>
<dbReference type="GO" id="GO:0004337">
    <property type="term" value="F:(2E,6E)-farnesyl diphosphate synthase activity"/>
    <property type="evidence" value="ECO:0007669"/>
    <property type="project" value="UniProtKB-EC"/>
</dbReference>
<evidence type="ECO:0000256" key="4">
    <source>
        <dbReference type="ARBA" id="ARBA00022723"/>
    </source>
</evidence>
<reference evidence="7 8" key="1">
    <citation type="submission" date="2023-04" db="EMBL/GenBank/DDBJ databases">
        <title>Genome Encyclopedia of Bacteria and Archaea VI: Functional Genomics of Type Strains.</title>
        <authorList>
            <person name="Whitman W."/>
        </authorList>
    </citation>
    <scope>NUCLEOTIDE SEQUENCE [LARGE SCALE GENOMIC DNA]</scope>
    <source>
        <strain evidence="7 8">SG_E_30_P1</strain>
    </source>
</reference>
<sequence length="382" mass="39660">MPRQEVSLPVEADARVSMADSTIESLTPAAFARHVDRLVDPTGERVAESWRPVVAALAERHDEAAFPARVLADLTGGKFLRSRLAVAGYAGLGGEDDAVAASLAVSVQLLHLGLCVHDDLIDGDAVRHGRPNVAGLSRQRVLAEGGSAGRAGREGMAAAVLAGDLAIAQSQRELLTAPLEPTVTVAVMAELLDALAVTIGGEWLDVRSEVAPPADIPADVIASLKTARYTTVLPLRLGAVAAGADALAVTALTGFGEYLGVAYQMKDDELGVFGDPGVTGKSVTADLRSGKRTGLLRLTYEHSTSSQRERLDELVGQESMGAAEASTLRQVILASGAADEHRARMLTTVERALGFLEPASGLPAPLVAYLTAAAATVVPRSS</sequence>
<comment type="cofactor">
    <cofactor evidence="1">
        <name>Mg(2+)</name>
        <dbReference type="ChEBI" id="CHEBI:18420"/>
    </cofactor>
</comment>
<dbReference type="Proteomes" id="UP001160142">
    <property type="component" value="Unassembled WGS sequence"/>
</dbReference>
<keyword evidence="8" id="KW-1185">Reference proteome</keyword>
<dbReference type="SUPFAM" id="SSF48576">
    <property type="entry name" value="Terpenoid synthases"/>
    <property type="match status" value="1"/>
</dbReference>
<dbReference type="InterPro" id="IPR000092">
    <property type="entry name" value="Polyprenyl_synt"/>
</dbReference>
<dbReference type="InterPro" id="IPR008949">
    <property type="entry name" value="Isoprenoid_synthase_dom_sf"/>
</dbReference>
<evidence type="ECO:0000256" key="3">
    <source>
        <dbReference type="ARBA" id="ARBA00022679"/>
    </source>
</evidence>
<evidence type="ECO:0000256" key="2">
    <source>
        <dbReference type="ARBA" id="ARBA00006706"/>
    </source>
</evidence>
<keyword evidence="5" id="KW-0460">Magnesium</keyword>
<evidence type="ECO:0000256" key="1">
    <source>
        <dbReference type="ARBA" id="ARBA00001946"/>
    </source>
</evidence>
<comment type="caution">
    <text evidence="7">The sequence shown here is derived from an EMBL/GenBank/DDBJ whole genome shotgun (WGS) entry which is preliminary data.</text>
</comment>